<proteinExistence type="predicted"/>
<dbReference type="Proteomes" id="UP000325081">
    <property type="component" value="Unassembled WGS sequence"/>
</dbReference>
<dbReference type="AlphaFoldDB" id="A0A5A7PSK8"/>
<keyword evidence="3" id="KW-1185">Reference proteome</keyword>
<organism evidence="2 3">
    <name type="scientific">Striga asiatica</name>
    <name type="common">Asiatic witchweed</name>
    <name type="synonym">Buchnera asiatica</name>
    <dbReference type="NCBI Taxonomy" id="4170"/>
    <lineage>
        <taxon>Eukaryota</taxon>
        <taxon>Viridiplantae</taxon>
        <taxon>Streptophyta</taxon>
        <taxon>Embryophyta</taxon>
        <taxon>Tracheophyta</taxon>
        <taxon>Spermatophyta</taxon>
        <taxon>Magnoliopsida</taxon>
        <taxon>eudicotyledons</taxon>
        <taxon>Gunneridae</taxon>
        <taxon>Pentapetalae</taxon>
        <taxon>asterids</taxon>
        <taxon>lamiids</taxon>
        <taxon>Lamiales</taxon>
        <taxon>Orobanchaceae</taxon>
        <taxon>Buchnereae</taxon>
        <taxon>Striga</taxon>
    </lineage>
</organism>
<evidence type="ECO:0000313" key="2">
    <source>
        <dbReference type="EMBL" id="GER35492.1"/>
    </source>
</evidence>
<dbReference type="EMBL" id="BKCP01004962">
    <property type="protein sequence ID" value="GER35492.1"/>
    <property type="molecule type" value="Genomic_DNA"/>
</dbReference>
<protein>
    <submittedName>
        <fullName evidence="2">Pentapeptide repeat-containing protein</fullName>
    </submittedName>
</protein>
<comment type="caution">
    <text evidence="2">The sequence shown here is derived from an EMBL/GenBank/DDBJ whole genome shotgun (WGS) entry which is preliminary data.</text>
</comment>
<feature type="compositionally biased region" description="Basic and acidic residues" evidence="1">
    <location>
        <begin position="264"/>
        <end position="276"/>
    </location>
</feature>
<sequence length="318" mass="34985">MTRKCKYQLSRSRGATRANINVSSAGVEALRRANINVSSAGVETLVRANINVSSAGVEALRRANINVSSAGVEAQRRANINVSSAGVETLRRANINILSSPCHKITTKTFGVRLKIRQPKLEASTSEIKDVKVVDNQRVKIQAVDRSLSVPTIAVGDIGEAEAAALKSFCATRQSPEENEIGSQVYRISVYSEVCPSLRSVRDVNVNVNVSRGRYRRFVVKSILPGCDEIGLMAQRRNRPKITRSERPKSIQELAGPRGVMRSDLGEVNRKSKLEDGETSDNQVRLDLHSRFLIKMKKQKNPNSSKNKLAGEKFSADM</sequence>
<gene>
    <name evidence="2" type="ORF">STAS_11772</name>
</gene>
<feature type="region of interest" description="Disordered" evidence="1">
    <location>
        <begin position="240"/>
        <end position="282"/>
    </location>
</feature>
<evidence type="ECO:0000313" key="3">
    <source>
        <dbReference type="Proteomes" id="UP000325081"/>
    </source>
</evidence>
<accession>A0A5A7PSK8</accession>
<feature type="region of interest" description="Disordered" evidence="1">
    <location>
        <begin position="296"/>
        <end position="318"/>
    </location>
</feature>
<feature type="compositionally biased region" description="Basic and acidic residues" evidence="1">
    <location>
        <begin position="309"/>
        <end position="318"/>
    </location>
</feature>
<evidence type="ECO:0000256" key="1">
    <source>
        <dbReference type="SAM" id="MobiDB-lite"/>
    </source>
</evidence>
<reference evidence="3" key="1">
    <citation type="journal article" date="2019" name="Curr. Biol.">
        <title>Genome Sequence of Striga asiatica Provides Insight into the Evolution of Plant Parasitism.</title>
        <authorList>
            <person name="Yoshida S."/>
            <person name="Kim S."/>
            <person name="Wafula E.K."/>
            <person name="Tanskanen J."/>
            <person name="Kim Y.M."/>
            <person name="Honaas L."/>
            <person name="Yang Z."/>
            <person name="Spallek T."/>
            <person name="Conn C.E."/>
            <person name="Ichihashi Y."/>
            <person name="Cheong K."/>
            <person name="Cui S."/>
            <person name="Der J.P."/>
            <person name="Gundlach H."/>
            <person name="Jiao Y."/>
            <person name="Hori C."/>
            <person name="Ishida J.K."/>
            <person name="Kasahara H."/>
            <person name="Kiba T."/>
            <person name="Kim M.S."/>
            <person name="Koo N."/>
            <person name="Laohavisit A."/>
            <person name="Lee Y.H."/>
            <person name="Lumba S."/>
            <person name="McCourt P."/>
            <person name="Mortimer J.C."/>
            <person name="Mutuku J.M."/>
            <person name="Nomura T."/>
            <person name="Sasaki-Sekimoto Y."/>
            <person name="Seto Y."/>
            <person name="Wang Y."/>
            <person name="Wakatake T."/>
            <person name="Sakakibara H."/>
            <person name="Demura T."/>
            <person name="Yamaguchi S."/>
            <person name="Yoneyama K."/>
            <person name="Manabe R.I."/>
            <person name="Nelson D.C."/>
            <person name="Schulman A.H."/>
            <person name="Timko M.P."/>
            <person name="dePamphilis C.W."/>
            <person name="Choi D."/>
            <person name="Shirasu K."/>
        </authorList>
    </citation>
    <scope>NUCLEOTIDE SEQUENCE [LARGE SCALE GENOMIC DNA]</scope>
    <source>
        <strain evidence="3">cv. UVA1</strain>
    </source>
</reference>
<name>A0A5A7PSK8_STRAF</name>